<sequence>MTEITFLASSCGTFTGFVKIHTTLVIIPLLLCDSLITCLSDNNCFSTRYYVLPCVLKLKFYFYSSAFHSFMLFTGFSNSNTSHIGLILLGCNGLIAGQKGIRGLTSLLIWRIILQSERLLREYFVCCSHEIAPTNAIYTKKIHGNKIRSPRMYYSVANLFLLFCSFSRSIIVIASFEIEISISMVVKLTVVYNVSPTNIVGLVLTWFRSGTLRRSTVPSLTYYIVVDCNQNCCCKNTSSVVLVEILPSFAFSLFFGLNSLKHTDFTNVHCCRTYKNGSSGKCIARSMSPAMVNGRTLDSSSTNLVNEAVEFTICGTQHVTNATHSKNMSLPNDLSSFVIVLKVNDDSRLERLIVPFIDKSFIIYLSQIRLPTYHDRNISKRIVRPKAFWHTGNAHITTIFHPNRDQIQRLGHILNKILQTKSED</sequence>
<name>A0A6G0T0S4_APHGL</name>
<accession>A0A6G0T0S4</accession>
<dbReference type="EMBL" id="VYZN01000079">
    <property type="protein sequence ID" value="KAE9523531.1"/>
    <property type="molecule type" value="Genomic_DNA"/>
</dbReference>
<comment type="caution">
    <text evidence="2">The sequence shown here is derived from an EMBL/GenBank/DDBJ whole genome shotgun (WGS) entry which is preliminary data.</text>
</comment>
<keyword evidence="1" id="KW-0472">Membrane</keyword>
<proteinExistence type="predicted"/>
<feature type="transmembrane region" description="Helical" evidence="1">
    <location>
        <begin position="188"/>
        <end position="207"/>
    </location>
</feature>
<organism evidence="2 3">
    <name type="scientific">Aphis glycines</name>
    <name type="common">Soybean aphid</name>
    <dbReference type="NCBI Taxonomy" id="307491"/>
    <lineage>
        <taxon>Eukaryota</taxon>
        <taxon>Metazoa</taxon>
        <taxon>Ecdysozoa</taxon>
        <taxon>Arthropoda</taxon>
        <taxon>Hexapoda</taxon>
        <taxon>Insecta</taxon>
        <taxon>Pterygota</taxon>
        <taxon>Neoptera</taxon>
        <taxon>Paraneoptera</taxon>
        <taxon>Hemiptera</taxon>
        <taxon>Sternorrhyncha</taxon>
        <taxon>Aphidomorpha</taxon>
        <taxon>Aphidoidea</taxon>
        <taxon>Aphididae</taxon>
        <taxon>Aphidini</taxon>
        <taxon>Aphis</taxon>
        <taxon>Aphis</taxon>
    </lineage>
</organism>
<evidence type="ECO:0000256" key="1">
    <source>
        <dbReference type="SAM" id="Phobius"/>
    </source>
</evidence>
<evidence type="ECO:0000313" key="3">
    <source>
        <dbReference type="Proteomes" id="UP000475862"/>
    </source>
</evidence>
<keyword evidence="1" id="KW-1133">Transmembrane helix</keyword>
<dbReference type="Proteomes" id="UP000475862">
    <property type="component" value="Unassembled WGS sequence"/>
</dbReference>
<protein>
    <submittedName>
        <fullName evidence="2">Uncharacterized protein</fullName>
    </submittedName>
</protein>
<gene>
    <name evidence="2" type="ORF">AGLY_016083</name>
</gene>
<keyword evidence="1" id="KW-0812">Transmembrane</keyword>
<feature type="transmembrane region" description="Helical" evidence="1">
    <location>
        <begin position="20"/>
        <end position="39"/>
    </location>
</feature>
<feature type="transmembrane region" description="Helical" evidence="1">
    <location>
        <begin position="156"/>
        <end position="176"/>
    </location>
</feature>
<keyword evidence="3" id="KW-1185">Reference proteome</keyword>
<dbReference type="AlphaFoldDB" id="A0A6G0T0S4"/>
<reference evidence="2 3" key="1">
    <citation type="submission" date="2019-08" db="EMBL/GenBank/DDBJ databases">
        <title>The genome of the soybean aphid Biotype 1, its phylome, world population structure and adaptation to the North American continent.</title>
        <authorList>
            <person name="Giordano R."/>
            <person name="Donthu R.K."/>
            <person name="Hernandez A.G."/>
            <person name="Wright C.L."/>
            <person name="Zimin A.V."/>
        </authorList>
    </citation>
    <scope>NUCLEOTIDE SEQUENCE [LARGE SCALE GENOMIC DNA]</scope>
    <source>
        <tissue evidence="2">Whole aphids</tissue>
    </source>
</reference>
<evidence type="ECO:0000313" key="2">
    <source>
        <dbReference type="EMBL" id="KAE9523531.1"/>
    </source>
</evidence>